<dbReference type="SUPFAM" id="SSF51905">
    <property type="entry name" value="FAD/NAD(P)-binding domain"/>
    <property type="match status" value="1"/>
</dbReference>
<reference evidence="1 2" key="1">
    <citation type="journal article" date="2021" name="Arch. Microbiol.">
        <title>Myceligenerans indicum sp. nov., an actinobacterium isolated from mangrove sediment of Sundarbans, India.</title>
        <authorList>
            <person name="Asha K."/>
            <person name="Bhadury P."/>
        </authorList>
    </citation>
    <scope>NUCLEOTIDE SEQUENCE [LARGE SCALE GENOMIC DNA]</scope>
    <source>
        <strain evidence="1 2">I2</strain>
    </source>
</reference>
<dbReference type="PANTHER" id="PTHR10668">
    <property type="entry name" value="PHYTOENE DEHYDROGENASE"/>
    <property type="match status" value="1"/>
</dbReference>
<sequence length="561" mass="57695">MTVLDAVVVGSGPNGLAAAVTLARAGLGVRVLEEQSSAGGGARTLTGSELVTATPVPDRSGRFLPPLGADAGTGADLRFDVCSAVHPMAWASPFFRAFGLADRIELRTPEVSYAQPLDPVAGSRTARAGIAFHDLDRTVARLGADGAAWRSLIGPLADHWPAVAALAMGDKRGLATPASVRSAPVPGADPDRGGRRLGDDPVIFCRRDALGLGTEGLALLRAALGFGPGLVEQGTGLWNRRFAADVAPALLTGVAAHVMTPLPSLAGAGTALLLGALAHGPHGWALPVGGSGAIVEALVADLVAHGGEVETSRPVRTRADLPPARAYLFDTAPGVVGQVFGDHVPRSSGTAMRRYRFGGGAAKVDLVLRGPVPWAVDDVGRAGTVHLGGTREQMAEAEATVAAGRPAVHPVCLLSDPSVTDPGRQVDGLRPLWAYAHVPAGSQRDVTEDVVGQIERFAPGFRDLVVAARCVPAAQLSAHNANYVGGDIGAGAATMPRMLAAPGPTGTRWDPYRTGVDGVYLCSAVTPPGPGVHGMSGWHAARRVLVREFEIRHPPALSPRD</sequence>
<dbReference type="InterPro" id="IPR036188">
    <property type="entry name" value="FAD/NAD-bd_sf"/>
</dbReference>
<keyword evidence="2" id="KW-1185">Reference proteome</keyword>
<dbReference type="Gene3D" id="3.50.50.60">
    <property type="entry name" value="FAD/NAD(P)-binding domain"/>
    <property type="match status" value="1"/>
</dbReference>
<dbReference type="PRINTS" id="PR00420">
    <property type="entry name" value="RNGMNOXGNASE"/>
</dbReference>
<dbReference type="RefSeq" id="WP_201851306.1">
    <property type="nucleotide sequence ID" value="NZ_JABBYC010000086.1"/>
</dbReference>
<dbReference type="EMBL" id="JABBYC010000086">
    <property type="protein sequence ID" value="MBL0888807.1"/>
    <property type="molecule type" value="Genomic_DNA"/>
</dbReference>
<comment type="caution">
    <text evidence="1">The sequence shown here is derived from an EMBL/GenBank/DDBJ whole genome shotgun (WGS) entry which is preliminary data.</text>
</comment>
<accession>A0ABS1LRA6</accession>
<evidence type="ECO:0000313" key="1">
    <source>
        <dbReference type="EMBL" id="MBL0888807.1"/>
    </source>
</evidence>
<organism evidence="1 2">
    <name type="scientific">Myceligenerans indicum</name>
    <dbReference type="NCBI Taxonomy" id="2593663"/>
    <lineage>
        <taxon>Bacteria</taxon>
        <taxon>Bacillati</taxon>
        <taxon>Actinomycetota</taxon>
        <taxon>Actinomycetes</taxon>
        <taxon>Micrococcales</taxon>
        <taxon>Promicromonosporaceae</taxon>
        <taxon>Myceligenerans</taxon>
    </lineage>
</organism>
<protein>
    <submittedName>
        <fullName evidence="1">NAD(P)/FAD-dependent oxidoreductase</fullName>
    </submittedName>
</protein>
<name>A0ABS1LRA6_9MICO</name>
<dbReference type="PANTHER" id="PTHR10668:SF105">
    <property type="entry name" value="DEHYDROGENASE-RELATED"/>
    <property type="match status" value="1"/>
</dbReference>
<gene>
    <name evidence="1" type="ORF">HGK34_21440</name>
</gene>
<evidence type="ECO:0000313" key="2">
    <source>
        <dbReference type="Proteomes" id="UP000675409"/>
    </source>
</evidence>
<proteinExistence type="predicted"/>
<dbReference type="Pfam" id="PF01946">
    <property type="entry name" value="Thi4"/>
    <property type="match status" value="1"/>
</dbReference>
<dbReference type="Proteomes" id="UP000675409">
    <property type="component" value="Unassembled WGS sequence"/>
</dbReference>